<protein>
    <submittedName>
        <fullName evidence="1">Uncharacterized protein</fullName>
    </submittedName>
</protein>
<organism evidence="1 2">
    <name type="scientific">Cylindrospermum stagnale PCC 7417</name>
    <dbReference type="NCBI Taxonomy" id="56107"/>
    <lineage>
        <taxon>Bacteria</taxon>
        <taxon>Bacillati</taxon>
        <taxon>Cyanobacteriota</taxon>
        <taxon>Cyanophyceae</taxon>
        <taxon>Nostocales</taxon>
        <taxon>Nostocaceae</taxon>
        <taxon>Cylindrospermum</taxon>
    </lineage>
</organism>
<accession>K9WYY1</accession>
<dbReference type="EMBL" id="CP003642">
    <property type="protein sequence ID" value="AFZ25011.1"/>
    <property type="molecule type" value="Genomic_DNA"/>
</dbReference>
<evidence type="ECO:0000313" key="1">
    <source>
        <dbReference type="EMBL" id="AFZ25011.1"/>
    </source>
</evidence>
<sequence>MIATYVGWVQIRNLTIQNLLDVEFLLALLNLPICRFLDKIGIFLHLAVRKTLFM</sequence>
<dbReference type="AlphaFoldDB" id="K9WYY1"/>
<dbReference type="HOGENOM" id="CLU_3042590_0_0_3"/>
<dbReference type="KEGG" id="csg:Cylst_2817"/>
<reference evidence="1 2" key="1">
    <citation type="submission" date="2012-06" db="EMBL/GenBank/DDBJ databases">
        <title>Finished chromosome of genome of Cylindrospermum stagnale PCC 7417.</title>
        <authorList>
            <consortium name="US DOE Joint Genome Institute"/>
            <person name="Gugger M."/>
            <person name="Coursin T."/>
            <person name="Rippka R."/>
            <person name="Tandeau De Marsac N."/>
            <person name="Huntemann M."/>
            <person name="Wei C.-L."/>
            <person name="Han J."/>
            <person name="Detter J.C."/>
            <person name="Han C."/>
            <person name="Tapia R."/>
            <person name="Chen A."/>
            <person name="Kyrpides N."/>
            <person name="Mavromatis K."/>
            <person name="Markowitz V."/>
            <person name="Szeto E."/>
            <person name="Ivanova N."/>
            <person name="Pagani I."/>
            <person name="Pati A."/>
            <person name="Goodwin L."/>
            <person name="Nordberg H.P."/>
            <person name="Cantor M.N."/>
            <person name="Hua S.X."/>
            <person name="Woyke T."/>
            <person name="Kerfeld C.A."/>
        </authorList>
    </citation>
    <scope>NUCLEOTIDE SEQUENCE [LARGE SCALE GENOMIC DNA]</scope>
    <source>
        <strain evidence="1 2">PCC 7417</strain>
    </source>
</reference>
<evidence type="ECO:0000313" key="2">
    <source>
        <dbReference type="Proteomes" id="UP000010475"/>
    </source>
</evidence>
<name>K9WYY1_9NOST</name>
<dbReference type="Proteomes" id="UP000010475">
    <property type="component" value="Chromosome"/>
</dbReference>
<proteinExistence type="predicted"/>
<gene>
    <name evidence="1" type="ORF">Cylst_2817</name>
</gene>
<keyword evidence="2" id="KW-1185">Reference proteome</keyword>